<evidence type="ECO:0000256" key="1">
    <source>
        <dbReference type="SAM" id="Phobius"/>
    </source>
</evidence>
<name>A0A2G8KNU2_STIJA</name>
<keyword evidence="1" id="KW-0472">Membrane</keyword>
<accession>A0A2G8KNU2</accession>
<dbReference type="EMBL" id="MRZV01000452">
    <property type="protein sequence ID" value="PIK49682.1"/>
    <property type="molecule type" value="Genomic_DNA"/>
</dbReference>
<gene>
    <name evidence="2" type="ORF">BSL78_13449</name>
</gene>
<dbReference type="Proteomes" id="UP000230750">
    <property type="component" value="Unassembled WGS sequence"/>
</dbReference>
<sequence>MALSRTLIIQITIATVVILGVYLMFSSNPPVANFSVYHPRGIRKSLRRPPTHSKHTFAKEHLEFSSKAQEHARKRYQPIVVEEGQEVQPLELKIDQRVRKVKQNYMNTGRDAL</sequence>
<dbReference type="AlphaFoldDB" id="A0A2G8KNU2"/>
<keyword evidence="1" id="KW-0812">Transmembrane</keyword>
<feature type="transmembrane region" description="Helical" evidence="1">
    <location>
        <begin position="7"/>
        <end position="25"/>
    </location>
</feature>
<keyword evidence="1" id="KW-1133">Transmembrane helix</keyword>
<proteinExistence type="predicted"/>
<comment type="caution">
    <text evidence="2">The sequence shown here is derived from an EMBL/GenBank/DDBJ whole genome shotgun (WGS) entry which is preliminary data.</text>
</comment>
<reference evidence="2 3" key="1">
    <citation type="journal article" date="2017" name="PLoS Biol.">
        <title>The sea cucumber genome provides insights into morphological evolution and visceral regeneration.</title>
        <authorList>
            <person name="Zhang X."/>
            <person name="Sun L."/>
            <person name="Yuan J."/>
            <person name="Sun Y."/>
            <person name="Gao Y."/>
            <person name="Zhang L."/>
            <person name="Li S."/>
            <person name="Dai H."/>
            <person name="Hamel J.F."/>
            <person name="Liu C."/>
            <person name="Yu Y."/>
            <person name="Liu S."/>
            <person name="Lin W."/>
            <person name="Guo K."/>
            <person name="Jin S."/>
            <person name="Xu P."/>
            <person name="Storey K.B."/>
            <person name="Huan P."/>
            <person name="Zhang T."/>
            <person name="Zhou Y."/>
            <person name="Zhang J."/>
            <person name="Lin C."/>
            <person name="Li X."/>
            <person name="Xing L."/>
            <person name="Huo D."/>
            <person name="Sun M."/>
            <person name="Wang L."/>
            <person name="Mercier A."/>
            <person name="Li F."/>
            <person name="Yang H."/>
            <person name="Xiang J."/>
        </authorList>
    </citation>
    <scope>NUCLEOTIDE SEQUENCE [LARGE SCALE GENOMIC DNA]</scope>
    <source>
        <strain evidence="2">Shaxun</strain>
        <tissue evidence="2">Muscle</tissue>
    </source>
</reference>
<organism evidence="2 3">
    <name type="scientific">Stichopus japonicus</name>
    <name type="common">Sea cucumber</name>
    <dbReference type="NCBI Taxonomy" id="307972"/>
    <lineage>
        <taxon>Eukaryota</taxon>
        <taxon>Metazoa</taxon>
        <taxon>Echinodermata</taxon>
        <taxon>Eleutherozoa</taxon>
        <taxon>Echinozoa</taxon>
        <taxon>Holothuroidea</taxon>
        <taxon>Aspidochirotacea</taxon>
        <taxon>Aspidochirotida</taxon>
        <taxon>Stichopodidae</taxon>
        <taxon>Apostichopus</taxon>
    </lineage>
</organism>
<protein>
    <submittedName>
        <fullName evidence="2">Uncharacterized protein</fullName>
    </submittedName>
</protein>
<evidence type="ECO:0000313" key="3">
    <source>
        <dbReference type="Proteomes" id="UP000230750"/>
    </source>
</evidence>
<evidence type="ECO:0000313" key="2">
    <source>
        <dbReference type="EMBL" id="PIK49682.1"/>
    </source>
</evidence>
<keyword evidence="3" id="KW-1185">Reference proteome</keyword>
<dbReference type="OrthoDB" id="10534031at2759"/>